<feature type="transmembrane region" description="Helical" evidence="5">
    <location>
        <begin position="58"/>
        <end position="83"/>
    </location>
</feature>
<dbReference type="PANTHER" id="PTHR19282">
    <property type="entry name" value="TETRASPANIN"/>
    <property type="match status" value="1"/>
</dbReference>
<organism evidence="6 7">
    <name type="scientific">Melipona bicolor</name>
    <dbReference type="NCBI Taxonomy" id="60889"/>
    <lineage>
        <taxon>Eukaryota</taxon>
        <taxon>Metazoa</taxon>
        <taxon>Ecdysozoa</taxon>
        <taxon>Arthropoda</taxon>
        <taxon>Hexapoda</taxon>
        <taxon>Insecta</taxon>
        <taxon>Pterygota</taxon>
        <taxon>Neoptera</taxon>
        <taxon>Endopterygota</taxon>
        <taxon>Hymenoptera</taxon>
        <taxon>Apocrita</taxon>
        <taxon>Aculeata</taxon>
        <taxon>Apoidea</taxon>
        <taxon>Anthophila</taxon>
        <taxon>Apidae</taxon>
        <taxon>Melipona</taxon>
    </lineage>
</organism>
<evidence type="ECO:0000256" key="2">
    <source>
        <dbReference type="ARBA" id="ARBA00022692"/>
    </source>
</evidence>
<evidence type="ECO:0008006" key="8">
    <source>
        <dbReference type="Google" id="ProtNLM"/>
    </source>
</evidence>
<dbReference type="Proteomes" id="UP001177670">
    <property type="component" value="Unassembled WGS sequence"/>
</dbReference>
<feature type="transmembrane region" description="Helical" evidence="5">
    <location>
        <begin position="95"/>
        <end position="116"/>
    </location>
</feature>
<evidence type="ECO:0000256" key="3">
    <source>
        <dbReference type="ARBA" id="ARBA00022989"/>
    </source>
</evidence>
<sequence length="423" mass="46953">MERKNFGVSRIFVCCSNVVFLISGFTFMSLGALLLADDERILLSRLLGPGDVHPDQPLFYYMAFAIVGLGFLITLTGLLGCWATCLYNQCVTVSYLITIILLLLGECTVCVLVVFWPHVLGIDVRPARLIRALQRSYAVPGREQFTAALDLAQTADNRVNNHCSANEISNYPDTFIRSCIPVSEAFRNESTETASVHTIVDRFELHECLLRFAKARCRSIDRLAKSNYAYTPFDVKPRGSFQFACCGINGSSNYGTSWWRLQEVGRRELVVPLSCCILNNVNQTDSFLNPEPANLTLCQALNPAEHQYARHTTGCLEMLEKWTQEQALILLTIGLAVIFVEVGALLSTFLVCSKGSKRAKSQASTFTSTQTLSPFSESDHDFGKKCSLLSNARSLRKIDFQSFVGLGIENRMHATGTTFGVKS</sequence>
<name>A0AA40KDP5_9HYME</name>
<keyword evidence="3 5" id="KW-1133">Transmembrane helix</keyword>
<feature type="transmembrane region" description="Helical" evidence="5">
    <location>
        <begin position="12"/>
        <end position="36"/>
    </location>
</feature>
<dbReference type="EMBL" id="JAHYIQ010000070">
    <property type="protein sequence ID" value="KAK1116554.1"/>
    <property type="molecule type" value="Genomic_DNA"/>
</dbReference>
<dbReference type="InterPro" id="IPR018499">
    <property type="entry name" value="Tetraspanin/Peripherin"/>
</dbReference>
<reference evidence="6" key="1">
    <citation type="submission" date="2021-10" db="EMBL/GenBank/DDBJ databases">
        <title>Melipona bicolor Genome sequencing and assembly.</title>
        <authorList>
            <person name="Araujo N.S."/>
            <person name="Arias M.C."/>
        </authorList>
    </citation>
    <scope>NUCLEOTIDE SEQUENCE</scope>
    <source>
        <strain evidence="6">USP_2M_L1-L4_2017</strain>
        <tissue evidence="6">Whole body</tissue>
    </source>
</reference>
<comment type="subcellular location">
    <subcellularLocation>
        <location evidence="1">Membrane</location>
        <topology evidence="1">Multi-pass membrane protein</topology>
    </subcellularLocation>
</comment>
<dbReference type="GO" id="GO:0005886">
    <property type="term" value="C:plasma membrane"/>
    <property type="evidence" value="ECO:0007669"/>
    <property type="project" value="TreeGrafter"/>
</dbReference>
<comment type="caution">
    <text evidence="6">The sequence shown here is derived from an EMBL/GenBank/DDBJ whole genome shotgun (WGS) entry which is preliminary data.</text>
</comment>
<dbReference type="PANTHER" id="PTHR19282:SF428">
    <property type="entry name" value="TETRASPANIN 68C, ISOFORM A"/>
    <property type="match status" value="1"/>
</dbReference>
<evidence type="ECO:0000313" key="7">
    <source>
        <dbReference type="Proteomes" id="UP001177670"/>
    </source>
</evidence>
<evidence type="ECO:0000256" key="1">
    <source>
        <dbReference type="ARBA" id="ARBA00004141"/>
    </source>
</evidence>
<feature type="transmembrane region" description="Helical" evidence="5">
    <location>
        <begin position="327"/>
        <end position="352"/>
    </location>
</feature>
<gene>
    <name evidence="6" type="ORF">K0M31_018955</name>
</gene>
<keyword evidence="4 5" id="KW-0472">Membrane</keyword>
<dbReference type="AlphaFoldDB" id="A0AA40KDP5"/>
<keyword evidence="2 5" id="KW-0812">Transmembrane</keyword>
<evidence type="ECO:0000256" key="4">
    <source>
        <dbReference type="ARBA" id="ARBA00023136"/>
    </source>
</evidence>
<protein>
    <recommendedName>
        <fullName evidence="8">Tetraspanin</fullName>
    </recommendedName>
</protein>
<evidence type="ECO:0000313" key="6">
    <source>
        <dbReference type="EMBL" id="KAK1116554.1"/>
    </source>
</evidence>
<accession>A0AA40KDP5</accession>
<dbReference type="PRINTS" id="PR00259">
    <property type="entry name" value="TMFOUR"/>
</dbReference>
<keyword evidence="7" id="KW-1185">Reference proteome</keyword>
<proteinExistence type="predicted"/>
<dbReference type="Pfam" id="PF00335">
    <property type="entry name" value="Tetraspanin"/>
    <property type="match status" value="1"/>
</dbReference>
<evidence type="ECO:0000256" key="5">
    <source>
        <dbReference type="SAM" id="Phobius"/>
    </source>
</evidence>